<evidence type="ECO:0000313" key="2">
    <source>
        <dbReference type="Proteomes" id="UP000527355"/>
    </source>
</evidence>
<proteinExistence type="predicted"/>
<name>A0A7J7WVU7_MYOMY</name>
<dbReference type="EMBL" id="JABWUV010000007">
    <property type="protein sequence ID" value="KAF6341428.1"/>
    <property type="molecule type" value="Genomic_DNA"/>
</dbReference>
<dbReference type="Proteomes" id="UP000527355">
    <property type="component" value="Unassembled WGS sequence"/>
</dbReference>
<protein>
    <submittedName>
        <fullName evidence="1">Uncharacterized protein</fullName>
    </submittedName>
</protein>
<sequence>MLNGDSLCDYAQMFYGRSPEVGPGLFCATLLSDRCVLETRTLSWRGRGFRPGTHGGDCRVSLSRARVSRPHGQGSGGGAGSGGACMAVKDRTVQAAGEQAPPRHLETLAAPQGEAHMSPKRCCGPTAVLLTYGKAPPTST</sequence>
<evidence type="ECO:0000313" key="1">
    <source>
        <dbReference type="EMBL" id="KAF6341428.1"/>
    </source>
</evidence>
<accession>A0A7J7WVU7</accession>
<dbReference type="AlphaFoldDB" id="A0A7J7WVU7"/>
<organism evidence="1 2">
    <name type="scientific">Myotis myotis</name>
    <name type="common">Greater mouse-eared bat</name>
    <name type="synonym">Vespertilio myotis</name>
    <dbReference type="NCBI Taxonomy" id="51298"/>
    <lineage>
        <taxon>Eukaryota</taxon>
        <taxon>Metazoa</taxon>
        <taxon>Chordata</taxon>
        <taxon>Craniata</taxon>
        <taxon>Vertebrata</taxon>
        <taxon>Euteleostomi</taxon>
        <taxon>Mammalia</taxon>
        <taxon>Eutheria</taxon>
        <taxon>Laurasiatheria</taxon>
        <taxon>Chiroptera</taxon>
        <taxon>Yangochiroptera</taxon>
        <taxon>Vespertilionidae</taxon>
        <taxon>Myotis</taxon>
    </lineage>
</organism>
<reference evidence="1 2" key="1">
    <citation type="journal article" date="2020" name="Nature">
        <title>Six reference-quality genomes reveal evolution of bat adaptations.</title>
        <authorList>
            <person name="Jebb D."/>
            <person name="Huang Z."/>
            <person name="Pippel M."/>
            <person name="Hughes G.M."/>
            <person name="Lavrichenko K."/>
            <person name="Devanna P."/>
            <person name="Winkler S."/>
            <person name="Jermiin L.S."/>
            <person name="Skirmuntt E.C."/>
            <person name="Katzourakis A."/>
            <person name="Burkitt-Gray L."/>
            <person name="Ray D.A."/>
            <person name="Sullivan K.A.M."/>
            <person name="Roscito J.G."/>
            <person name="Kirilenko B.M."/>
            <person name="Davalos L.M."/>
            <person name="Corthals A.P."/>
            <person name="Power M.L."/>
            <person name="Jones G."/>
            <person name="Ransome R.D."/>
            <person name="Dechmann D.K.N."/>
            <person name="Locatelli A.G."/>
            <person name="Puechmaille S.J."/>
            <person name="Fedrigo O."/>
            <person name="Jarvis E.D."/>
            <person name="Hiller M."/>
            <person name="Vernes S.C."/>
            <person name="Myers E.W."/>
            <person name="Teeling E.C."/>
        </authorList>
    </citation>
    <scope>NUCLEOTIDE SEQUENCE [LARGE SCALE GENOMIC DNA]</scope>
    <source>
        <strain evidence="1">MMyoMyo1</strain>
        <tissue evidence="1">Flight muscle</tissue>
    </source>
</reference>
<gene>
    <name evidence="1" type="ORF">mMyoMyo1_011860</name>
</gene>
<comment type="caution">
    <text evidence="1">The sequence shown here is derived from an EMBL/GenBank/DDBJ whole genome shotgun (WGS) entry which is preliminary data.</text>
</comment>
<keyword evidence="2" id="KW-1185">Reference proteome</keyword>